<comment type="caution">
    <text evidence="1">The sequence shown here is derived from an EMBL/GenBank/DDBJ whole genome shotgun (WGS) entry which is preliminary data.</text>
</comment>
<organism evidence="1 2">
    <name type="scientific">Trichococcus shcherbakoviae subsp. psychrophilus</name>
    <dbReference type="NCBI Taxonomy" id="2585775"/>
    <lineage>
        <taxon>Bacteria</taxon>
        <taxon>Bacillati</taxon>
        <taxon>Bacillota</taxon>
        <taxon>Bacilli</taxon>
        <taxon>Lactobacillales</taxon>
        <taxon>Carnobacteriaceae</taxon>
        <taxon>Trichococcus</taxon>
    </lineage>
</organism>
<sequence length="79" mass="8560">MNMTTTVTLELKFLTADGKTRNLSVKNPKSGLTSAELQPAMDSIIGLNAFEVKGINPFTAVNSARYVERTITDLIAEAE</sequence>
<keyword evidence="2" id="KW-1185">Reference proteome</keyword>
<name>A0A5C5E590_9LACT</name>
<dbReference type="EMBL" id="VENO01000003">
    <property type="protein sequence ID" value="TNV68368.1"/>
    <property type="molecule type" value="Genomic_DNA"/>
</dbReference>
<dbReference type="InterPro" id="IPR021321">
    <property type="entry name" value="DUF2922"/>
</dbReference>
<reference evidence="1 2" key="1">
    <citation type="submission" date="2019-06" db="EMBL/GenBank/DDBJ databases">
        <title>Description Trichococcus psychrophilus sp. nov., isolated from a cold spring, by genomic and phenotypic analyses.</title>
        <authorList>
            <person name="Zakharyuk A."/>
        </authorList>
    </citation>
    <scope>NUCLEOTIDE SEQUENCE [LARGE SCALE GENOMIC DNA]</scope>
    <source>
        <strain evidence="1 2">SKBG</strain>
    </source>
</reference>
<gene>
    <name evidence="1" type="ORF">FHK04_09115</name>
</gene>
<dbReference type="Pfam" id="PF11148">
    <property type="entry name" value="DUF2922"/>
    <property type="match status" value="1"/>
</dbReference>
<proteinExistence type="predicted"/>
<evidence type="ECO:0000313" key="2">
    <source>
        <dbReference type="Proteomes" id="UP000313395"/>
    </source>
</evidence>
<accession>A0A5C5E590</accession>
<protein>
    <submittedName>
        <fullName evidence="1">DUF2922 domain-containing protein</fullName>
    </submittedName>
</protein>
<evidence type="ECO:0000313" key="1">
    <source>
        <dbReference type="EMBL" id="TNV68368.1"/>
    </source>
</evidence>
<dbReference type="Proteomes" id="UP000313395">
    <property type="component" value="Unassembled WGS sequence"/>
</dbReference>
<dbReference type="AlphaFoldDB" id="A0A5C5E590"/>